<dbReference type="Proteomes" id="UP000507470">
    <property type="component" value="Unassembled WGS sequence"/>
</dbReference>
<dbReference type="GO" id="GO:0004930">
    <property type="term" value="F:G protein-coupled receptor activity"/>
    <property type="evidence" value="ECO:0007669"/>
    <property type="project" value="InterPro"/>
</dbReference>
<dbReference type="SUPFAM" id="SSF81321">
    <property type="entry name" value="Family A G protein-coupled receptor-like"/>
    <property type="match status" value="1"/>
</dbReference>
<proteinExistence type="predicted"/>
<name>A0A6J8F420_MYTCO</name>
<dbReference type="OrthoDB" id="6081851at2759"/>
<evidence type="ECO:0000256" key="2">
    <source>
        <dbReference type="ARBA" id="ARBA00022692"/>
    </source>
</evidence>
<evidence type="ECO:0000256" key="5">
    <source>
        <dbReference type="SAM" id="Phobius"/>
    </source>
</evidence>
<dbReference type="AlphaFoldDB" id="A0A6J8F420"/>
<dbReference type="PROSITE" id="PS50262">
    <property type="entry name" value="G_PROTEIN_RECEP_F1_2"/>
    <property type="match status" value="1"/>
</dbReference>
<feature type="domain" description="G-protein coupled receptors family 1 profile" evidence="6">
    <location>
        <begin position="1"/>
        <end position="262"/>
    </location>
</feature>
<comment type="subcellular location">
    <subcellularLocation>
        <location evidence="1">Membrane</location>
    </subcellularLocation>
</comment>
<keyword evidence="2 5" id="KW-0812">Transmembrane</keyword>
<feature type="transmembrane region" description="Helical" evidence="5">
    <location>
        <begin position="159"/>
        <end position="183"/>
    </location>
</feature>
<keyword evidence="3 5" id="KW-1133">Transmembrane helix</keyword>
<sequence length="393" mass="45344">MQGLALADGLTAFCAYGFEPFFNLHYEVIGNDTYSIDDINDTDTEIEELKKLVGLRFPYCLMHYCLTNLGDTFHLVSILLTASLGLQKLLAVACPIWSKIQINERKSCIVCCLCFLFTLTVNVPRLFVISFSRGKERDVCLVSEPQRTIQKYILGYYPIIYAIILVVAAVTMFISTCFILCTICRRKRVRGHVVASRAEKKSCVLIVCVMTFFFLAEVPRLYITSTLFSTYRSNFDMQDVALQKMTTELFLKYSACLDDSLNHISGESCLSDFNERPSHYKKSLINQLEKSWSEIDKNYPKEATRLWVDMVYKDKLKHVYYEYLYDDLVDIFTVYDKGFWNFLMLSVYDFAILEYCSTVSNTTTFENLIIKCHGHKFSNSVEVLVSSQYTVNQ</sequence>
<accession>A0A6J8F420</accession>
<gene>
    <name evidence="7" type="ORF">MCOR_58418</name>
</gene>
<dbReference type="EMBL" id="CACVKT020010448">
    <property type="protein sequence ID" value="CAC5426733.1"/>
    <property type="molecule type" value="Genomic_DNA"/>
</dbReference>
<dbReference type="InterPro" id="IPR000276">
    <property type="entry name" value="GPCR_Rhodpsn"/>
</dbReference>
<reference evidence="7 8" key="1">
    <citation type="submission" date="2020-06" db="EMBL/GenBank/DDBJ databases">
        <authorList>
            <person name="Li R."/>
            <person name="Bekaert M."/>
        </authorList>
    </citation>
    <scope>NUCLEOTIDE SEQUENCE [LARGE SCALE GENOMIC DNA]</scope>
    <source>
        <strain evidence="8">wild</strain>
    </source>
</reference>
<protein>
    <recommendedName>
        <fullName evidence="6">G-protein coupled receptors family 1 profile domain-containing protein</fullName>
    </recommendedName>
</protein>
<dbReference type="Pfam" id="PF00001">
    <property type="entry name" value="7tm_1"/>
    <property type="match status" value="1"/>
</dbReference>
<dbReference type="InterPro" id="IPR017452">
    <property type="entry name" value="GPCR_Rhodpsn_7TM"/>
</dbReference>
<feature type="transmembrane region" description="Helical" evidence="5">
    <location>
        <begin position="72"/>
        <end position="96"/>
    </location>
</feature>
<organism evidence="7 8">
    <name type="scientific">Mytilus coruscus</name>
    <name type="common">Sea mussel</name>
    <dbReference type="NCBI Taxonomy" id="42192"/>
    <lineage>
        <taxon>Eukaryota</taxon>
        <taxon>Metazoa</taxon>
        <taxon>Spiralia</taxon>
        <taxon>Lophotrochozoa</taxon>
        <taxon>Mollusca</taxon>
        <taxon>Bivalvia</taxon>
        <taxon>Autobranchia</taxon>
        <taxon>Pteriomorphia</taxon>
        <taxon>Mytilida</taxon>
        <taxon>Mytiloidea</taxon>
        <taxon>Mytilidae</taxon>
        <taxon>Mytilinae</taxon>
        <taxon>Mytilus</taxon>
    </lineage>
</organism>
<evidence type="ECO:0000259" key="6">
    <source>
        <dbReference type="PROSITE" id="PS50262"/>
    </source>
</evidence>
<feature type="transmembrane region" description="Helical" evidence="5">
    <location>
        <begin position="203"/>
        <end position="223"/>
    </location>
</feature>
<keyword evidence="4 5" id="KW-0472">Membrane</keyword>
<keyword evidence="8" id="KW-1185">Reference proteome</keyword>
<dbReference type="GO" id="GO:0016020">
    <property type="term" value="C:membrane"/>
    <property type="evidence" value="ECO:0007669"/>
    <property type="project" value="UniProtKB-SubCell"/>
</dbReference>
<evidence type="ECO:0000313" key="7">
    <source>
        <dbReference type="EMBL" id="CAC5426733.1"/>
    </source>
</evidence>
<evidence type="ECO:0000256" key="3">
    <source>
        <dbReference type="ARBA" id="ARBA00022989"/>
    </source>
</evidence>
<dbReference type="Gene3D" id="1.20.1070.10">
    <property type="entry name" value="Rhodopsin 7-helix transmembrane proteins"/>
    <property type="match status" value="1"/>
</dbReference>
<evidence type="ECO:0000256" key="4">
    <source>
        <dbReference type="ARBA" id="ARBA00023136"/>
    </source>
</evidence>
<feature type="transmembrane region" description="Helical" evidence="5">
    <location>
        <begin position="108"/>
        <end position="128"/>
    </location>
</feature>
<evidence type="ECO:0000313" key="8">
    <source>
        <dbReference type="Proteomes" id="UP000507470"/>
    </source>
</evidence>
<evidence type="ECO:0000256" key="1">
    <source>
        <dbReference type="ARBA" id="ARBA00004370"/>
    </source>
</evidence>